<evidence type="ECO:0000313" key="2">
    <source>
        <dbReference type="EMBL" id="SLM48793.1"/>
    </source>
</evidence>
<organism evidence="2 3">
    <name type="scientific">Nitrospira japonica</name>
    <dbReference type="NCBI Taxonomy" id="1325564"/>
    <lineage>
        <taxon>Bacteria</taxon>
        <taxon>Pseudomonadati</taxon>
        <taxon>Nitrospirota</taxon>
        <taxon>Nitrospiria</taxon>
        <taxon>Nitrospirales</taxon>
        <taxon>Nitrospiraceae</taxon>
        <taxon>Nitrospira</taxon>
    </lineage>
</organism>
<sequence length="155" mass="17376">MPLDAELGKKMLQLVTSRYDDRHWRKKIEKTLSLPQSGVSDPTQQQIFMYLKVGLKAYKSRRADPDSWIIGGFATKEVVDRAKFQPQLVDSTVTKDDVSFLGSDPGPEVDEAWWDEMLVQWFDVPEEEKPAEGEGEDQAAESTSAGVPEGKSAKT</sequence>
<feature type="region of interest" description="Disordered" evidence="1">
    <location>
        <begin position="124"/>
        <end position="155"/>
    </location>
</feature>
<dbReference type="STRING" id="1325564.NSJP_2626"/>
<dbReference type="KEGG" id="nja:NSJP_2626"/>
<gene>
    <name evidence="2" type="ORF">NSJP_2626</name>
</gene>
<reference evidence="2 3" key="1">
    <citation type="submission" date="2017-03" db="EMBL/GenBank/DDBJ databases">
        <authorList>
            <person name="Afonso C.L."/>
            <person name="Miller P.J."/>
            <person name="Scott M.A."/>
            <person name="Spackman E."/>
            <person name="Goraichik I."/>
            <person name="Dimitrov K.M."/>
            <person name="Suarez D.L."/>
            <person name="Swayne D.E."/>
        </authorList>
    </citation>
    <scope>NUCLEOTIDE SEQUENCE [LARGE SCALE GENOMIC DNA]</scope>
    <source>
        <strain evidence="2">Genome sequencing of Nitrospira japonica strain NJ11</strain>
    </source>
</reference>
<dbReference type="OrthoDB" id="9790955at2"/>
<dbReference type="EMBL" id="LT828648">
    <property type="protein sequence ID" value="SLM48793.1"/>
    <property type="molecule type" value="Genomic_DNA"/>
</dbReference>
<proteinExistence type="predicted"/>
<dbReference type="AlphaFoldDB" id="A0A1W1I7L0"/>
<evidence type="ECO:0000313" key="3">
    <source>
        <dbReference type="Proteomes" id="UP000192042"/>
    </source>
</evidence>
<evidence type="ECO:0000256" key="1">
    <source>
        <dbReference type="SAM" id="MobiDB-lite"/>
    </source>
</evidence>
<name>A0A1W1I7L0_9BACT</name>
<dbReference type="RefSeq" id="WP_080887126.1">
    <property type="nucleotide sequence ID" value="NZ_LT828648.1"/>
</dbReference>
<dbReference type="Proteomes" id="UP000192042">
    <property type="component" value="Chromosome I"/>
</dbReference>
<keyword evidence="3" id="KW-1185">Reference proteome</keyword>
<protein>
    <submittedName>
        <fullName evidence="2">Uncharacterized protein</fullName>
    </submittedName>
</protein>
<accession>A0A1W1I7L0</accession>